<dbReference type="KEGG" id="ehx:EMIHUDRAFT_447611"/>
<dbReference type="Proteomes" id="UP000013827">
    <property type="component" value="Unassembled WGS sequence"/>
</dbReference>
<dbReference type="PROSITE" id="PS50106">
    <property type="entry name" value="PDZ"/>
    <property type="match status" value="1"/>
</dbReference>
<dbReference type="EnsemblProtists" id="EOD42156">
    <property type="protein sequence ID" value="EOD42156"/>
    <property type="gene ID" value="EMIHUDRAFT_447611"/>
</dbReference>
<feature type="region of interest" description="Disordered" evidence="1">
    <location>
        <begin position="169"/>
        <end position="206"/>
    </location>
</feature>
<feature type="region of interest" description="Disordered" evidence="1">
    <location>
        <begin position="121"/>
        <end position="154"/>
    </location>
</feature>
<evidence type="ECO:0000256" key="2">
    <source>
        <dbReference type="SAM" id="Phobius"/>
    </source>
</evidence>
<dbReference type="AlphaFoldDB" id="A0A0D3L2C1"/>
<accession>A0A0D3L2C1</accession>
<sequence>MCQASFGAHSAATPMLQQGSPAGERASSLTANLERAVAAGSLARHQALRSAWFAWRRHNQQRRRVAAVLTFAAVGDVAYAFHAWARRSRAASLELVGAHLFWCSSRRRALRAWRRAARQPAGGARLADAAISPPSTPPRARPPPPDHCDSCGSDAPSWLRSAAAGLDSPAQLRSAAVESPPSAATTPRSRLSSDGTAPAAGGDSLPEWLQSAAGNLLRLSAPAPAQGNPASSPAARLLAARLEAPVPPAAASPDSPRELTIAVHKASSADRLGVSFDGSRPPLIRKLAAGGQAEAAGLLAGDRLISISGVSCTDGRSAAEQLRATHGALLLRGEECVFRQLRVRGVPEKAEAAREEAVPTEDAPQRVGAHWRVEAARAHGRVERHGRVDTRHGRMEAARASASEQRAARPPSDRAAAGGPSRAAKALPGPSPLSQQSGALQQAEARRGGQTSRHPPQTVSPSLRQVEAWRAAELARVARETAEWEAQRAKARAADRSSLVREIEAAEARTSALAERIASQAARLASSPQAVRTSAERAKTQHTARLAAEKAAADASSGVAIDAGAAPKLEHVFFGDDDRQALQAQRPSTMEID</sequence>
<dbReference type="SMART" id="SM00228">
    <property type="entry name" value="PDZ"/>
    <property type="match status" value="1"/>
</dbReference>
<feature type="compositionally biased region" description="Polar residues" evidence="1">
    <location>
        <begin position="449"/>
        <end position="463"/>
    </location>
</feature>
<evidence type="ECO:0000313" key="4">
    <source>
        <dbReference type="EnsemblProtists" id="EOD42156"/>
    </source>
</evidence>
<dbReference type="InterPro" id="IPR036034">
    <property type="entry name" value="PDZ_sf"/>
</dbReference>
<keyword evidence="2" id="KW-1133">Transmembrane helix</keyword>
<keyword evidence="2" id="KW-0812">Transmembrane</keyword>
<keyword evidence="5" id="KW-1185">Reference proteome</keyword>
<reference evidence="5" key="1">
    <citation type="journal article" date="2013" name="Nature">
        <title>Pan genome of the phytoplankton Emiliania underpins its global distribution.</title>
        <authorList>
            <person name="Read B.A."/>
            <person name="Kegel J."/>
            <person name="Klute M.J."/>
            <person name="Kuo A."/>
            <person name="Lefebvre S.C."/>
            <person name="Maumus F."/>
            <person name="Mayer C."/>
            <person name="Miller J."/>
            <person name="Monier A."/>
            <person name="Salamov A."/>
            <person name="Young J."/>
            <person name="Aguilar M."/>
            <person name="Claverie J.M."/>
            <person name="Frickenhaus S."/>
            <person name="Gonzalez K."/>
            <person name="Herman E.K."/>
            <person name="Lin Y.C."/>
            <person name="Napier J."/>
            <person name="Ogata H."/>
            <person name="Sarno A.F."/>
            <person name="Shmutz J."/>
            <person name="Schroeder D."/>
            <person name="de Vargas C."/>
            <person name="Verret F."/>
            <person name="von Dassow P."/>
            <person name="Valentin K."/>
            <person name="Van de Peer Y."/>
            <person name="Wheeler G."/>
            <person name="Dacks J.B."/>
            <person name="Delwiche C.F."/>
            <person name="Dyhrman S.T."/>
            <person name="Glockner G."/>
            <person name="John U."/>
            <person name="Richards T."/>
            <person name="Worden A.Z."/>
            <person name="Zhang X."/>
            <person name="Grigoriev I.V."/>
            <person name="Allen A.E."/>
            <person name="Bidle K."/>
            <person name="Borodovsky M."/>
            <person name="Bowler C."/>
            <person name="Brownlee C."/>
            <person name="Cock J.M."/>
            <person name="Elias M."/>
            <person name="Gladyshev V.N."/>
            <person name="Groth M."/>
            <person name="Guda C."/>
            <person name="Hadaegh A."/>
            <person name="Iglesias-Rodriguez M.D."/>
            <person name="Jenkins J."/>
            <person name="Jones B.M."/>
            <person name="Lawson T."/>
            <person name="Leese F."/>
            <person name="Lindquist E."/>
            <person name="Lobanov A."/>
            <person name="Lomsadze A."/>
            <person name="Malik S.B."/>
            <person name="Marsh M.E."/>
            <person name="Mackinder L."/>
            <person name="Mock T."/>
            <person name="Mueller-Roeber B."/>
            <person name="Pagarete A."/>
            <person name="Parker M."/>
            <person name="Probert I."/>
            <person name="Quesneville H."/>
            <person name="Raines C."/>
            <person name="Rensing S.A."/>
            <person name="Riano-Pachon D.M."/>
            <person name="Richier S."/>
            <person name="Rokitta S."/>
            <person name="Shiraiwa Y."/>
            <person name="Soanes D.M."/>
            <person name="van der Giezen M."/>
            <person name="Wahlund T.M."/>
            <person name="Williams B."/>
            <person name="Wilson W."/>
            <person name="Wolfe G."/>
            <person name="Wurch L.L."/>
        </authorList>
    </citation>
    <scope>NUCLEOTIDE SEQUENCE</scope>
</reference>
<dbReference type="SUPFAM" id="SSF50156">
    <property type="entry name" value="PDZ domain-like"/>
    <property type="match status" value="1"/>
</dbReference>
<feature type="region of interest" description="Disordered" evidence="1">
    <location>
        <begin position="522"/>
        <end position="558"/>
    </location>
</feature>
<keyword evidence="2" id="KW-0472">Membrane</keyword>
<evidence type="ECO:0000313" key="5">
    <source>
        <dbReference type="Proteomes" id="UP000013827"/>
    </source>
</evidence>
<dbReference type="HOGENOM" id="CLU_460374_0_0_1"/>
<reference evidence="4" key="2">
    <citation type="submission" date="2024-10" db="UniProtKB">
        <authorList>
            <consortium name="EnsemblProtists"/>
        </authorList>
    </citation>
    <scope>IDENTIFICATION</scope>
</reference>
<protein>
    <recommendedName>
        <fullName evidence="3">PDZ domain-containing protein</fullName>
    </recommendedName>
</protein>
<dbReference type="RefSeq" id="XP_005794585.1">
    <property type="nucleotide sequence ID" value="XM_005794528.1"/>
</dbReference>
<feature type="compositionally biased region" description="Basic and acidic residues" evidence="1">
    <location>
        <begin position="377"/>
        <end position="397"/>
    </location>
</feature>
<organism evidence="4 5">
    <name type="scientific">Emiliania huxleyi (strain CCMP1516)</name>
    <dbReference type="NCBI Taxonomy" id="280463"/>
    <lineage>
        <taxon>Eukaryota</taxon>
        <taxon>Haptista</taxon>
        <taxon>Haptophyta</taxon>
        <taxon>Prymnesiophyceae</taxon>
        <taxon>Isochrysidales</taxon>
        <taxon>Noelaerhabdaceae</taxon>
        <taxon>Emiliania</taxon>
    </lineage>
</organism>
<evidence type="ECO:0000259" key="3">
    <source>
        <dbReference type="PROSITE" id="PS50106"/>
    </source>
</evidence>
<feature type="region of interest" description="Disordered" evidence="1">
    <location>
        <begin position="377"/>
        <end position="465"/>
    </location>
</feature>
<feature type="domain" description="PDZ" evidence="3">
    <location>
        <begin position="260"/>
        <end position="331"/>
    </location>
</feature>
<dbReference type="PaxDb" id="2903-EOD42156"/>
<name>A0A0D3L2C1_EMIH1</name>
<dbReference type="GeneID" id="17287426"/>
<feature type="compositionally biased region" description="Polar residues" evidence="1">
    <location>
        <begin position="182"/>
        <end position="195"/>
    </location>
</feature>
<dbReference type="Gene3D" id="2.30.42.10">
    <property type="match status" value="1"/>
</dbReference>
<feature type="region of interest" description="Disordered" evidence="1">
    <location>
        <begin position="1"/>
        <end position="24"/>
    </location>
</feature>
<proteinExistence type="predicted"/>
<feature type="compositionally biased region" description="Pro residues" evidence="1">
    <location>
        <begin position="134"/>
        <end position="143"/>
    </location>
</feature>
<feature type="transmembrane region" description="Helical" evidence="2">
    <location>
        <begin position="65"/>
        <end position="85"/>
    </location>
</feature>
<feature type="compositionally biased region" description="Low complexity" evidence="1">
    <location>
        <begin position="398"/>
        <end position="426"/>
    </location>
</feature>
<evidence type="ECO:0000256" key="1">
    <source>
        <dbReference type="SAM" id="MobiDB-lite"/>
    </source>
</evidence>
<dbReference type="InterPro" id="IPR001478">
    <property type="entry name" value="PDZ"/>
</dbReference>